<feature type="non-terminal residue" evidence="1">
    <location>
        <position position="1"/>
    </location>
</feature>
<dbReference type="EMBL" id="CATQJL010000001">
    <property type="protein sequence ID" value="CAJ0591065.1"/>
    <property type="molecule type" value="Genomic_DNA"/>
</dbReference>
<keyword evidence="2" id="KW-1185">Reference proteome</keyword>
<dbReference type="Proteomes" id="UP001176961">
    <property type="component" value="Unassembled WGS sequence"/>
</dbReference>
<comment type="caution">
    <text evidence="1">The sequence shown here is derived from an EMBL/GenBank/DDBJ whole genome shotgun (WGS) entry which is preliminary data.</text>
</comment>
<dbReference type="AlphaFoldDB" id="A0AA36DPX4"/>
<name>A0AA36DPX4_CYLNA</name>
<reference evidence="1" key="1">
    <citation type="submission" date="2023-07" db="EMBL/GenBank/DDBJ databases">
        <authorList>
            <consortium name="CYATHOMIX"/>
        </authorList>
    </citation>
    <scope>NUCLEOTIDE SEQUENCE</scope>
    <source>
        <strain evidence="1">N/A</strain>
    </source>
</reference>
<accession>A0AA36DPX4</accession>
<evidence type="ECO:0000313" key="2">
    <source>
        <dbReference type="Proteomes" id="UP001176961"/>
    </source>
</evidence>
<evidence type="ECO:0000313" key="1">
    <source>
        <dbReference type="EMBL" id="CAJ0591065.1"/>
    </source>
</evidence>
<proteinExistence type="predicted"/>
<sequence length="141" mass="15594">VAEVSLKQSAQIAAHKLLEGAVTDCNLTADDAFLNKGVLSTLSKVDNVANFCCDCAKAAHKEMHRSWFSRSAIPKHYKSIYVNGFLKRSTDSIAGYLYEMIPNINQYTLGCSLAGRSFFNVFGLLGRKVLCLYVRNDLSSF</sequence>
<protein>
    <submittedName>
        <fullName evidence="1">Uncharacterized protein</fullName>
    </submittedName>
</protein>
<organism evidence="1 2">
    <name type="scientific">Cylicocyclus nassatus</name>
    <name type="common">Nematode worm</name>
    <dbReference type="NCBI Taxonomy" id="53992"/>
    <lineage>
        <taxon>Eukaryota</taxon>
        <taxon>Metazoa</taxon>
        <taxon>Ecdysozoa</taxon>
        <taxon>Nematoda</taxon>
        <taxon>Chromadorea</taxon>
        <taxon>Rhabditida</taxon>
        <taxon>Rhabditina</taxon>
        <taxon>Rhabditomorpha</taxon>
        <taxon>Strongyloidea</taxon>
        <taxon>Strongylidae</taxon>
        <taxon>Cylicocyclus</taxon>
    </lineage>
</organism>
<gene>
    <name evidence="1" type="ORF">CYNAS_LOCUS3048</name>
</gene>